<dbReference type="Proteomes" id="UP000249057">
    <property type="component" value="Unassembled WGS sequence"/>
</dbReference>
<evidence type="ECO:0000313" key="2">
    <source>
        <dbReference type="Proteomes" id="UP000249057"/>
    </source>
</evidence>
<sequence length="448" mass="49743">MLNTPGICLEQYALSFQNGFLPDSPPLQQLPDPYYSPWESIVANLPARIEERVIRQSVDELPILTTSKLASEPEWRRAYVVLAYLTHAYIWGGDTPREVRDPSLWLSTVSPCWVLPPCISRPFIEVSKHLELPPCATYAALNLWNFRISQENADLTDPVNLSVVNSFTGTKDEEWFFMLSVALEAKGAQLIPLMTNAIQAASVDDAVLVKAHLDQLAEGLVELGELLERMYEHCQPTVFYHQLRPFLAGSKNMAVAGLPRGVYYNMGDGEGEWRQHSGGSNAQSSLIQTFDIFLGVVHHATGEAKDSTVKPPVASKGGFIEQMRKYMPGPHRRFLEMLVRTANVRSYALSHKADSPVRDAYNGAVMSLGRFRDKHVKMVTRYIIGPARGTPLSETSSQINLATRTSTRMESWNGQGVTDGVHGTGGTDLIPFLKQTRDTTKAAACYSD</sequence>
<keyword evidence="2" id="KW-1185">Reference proteome</keyword>
<name>A0ACD1GQQ2_9EURO</name>
<gene>
    <name evidence="1" type="ORF">BO95DRAFT_487254</name>
</gene>
<evidence type="ECO:0000313" key="1">
    <source>
        <dbReference type="EMBL" id="RAH51557.1"/>
    </source>
</evidence>
<organism evidence="1 2">
    <name type="scientific">Aspergillus brunneoviolaceus CBS 621.78</name>
    <dbReference type="NCBI Taxonomy" id="1450534"/>
    <lineage>
        <taxon>Eukaryota</taxon>
        <taxon>Fungi</taxon>
        <taxon>Dikarya</taxon>
        <taxon>Ascomycota</taxon>
        <taxon>Pezizomycotina</taxon>
        <taxon>Eurotiomycetes</taxon>
        <taxon>Eurotiomycetidae</taxon>
        <taxon>Eurotiales</taxon>
        <taxon>Aspergillaceae</taxon>
        <taxon>Aspergillus</taxon>
        <taxon>Aspergillus subgen. Circumdati</taxon>
    </lineage>
</organism>
<proteinExistence type="predicted"/>
<reference evidence="1" key="1">
    <citation type="submission" date="2018-02" db="EMBL/GenBank/DDBJ databases">
        <title>The genomes of Aspergillus section Nigri reveals drivers in fungal speciation.</title>
        <authorList>
            <consortium name="DOE Joint Genome Institute"/>
            <person name="Vesth T.C."/>
            <person name="Nybo J."/>
            <person name="Theobald S."/>
            <person name="Brandl J."/>
            <person name="Frisvad J.C."/>
            <person name="Nielsen K.F."/>
            <person name="Lyhne E.K."/>
            <person name="Kogle M.E."/>
            <person name="Kuo A."/>
            <person name="Riley R."/>
            <person name="Clum A."/>
            <person name="Nolan M."/>
            <person name="Lipzen A."/>
            <person name="Salamov A."/>
            <person name="Henrissat B."/>
            <person name="Wiebenga A."/>
            <person name="De vries R.P."/>
            <person name="Grigoriev I.V."/>
            <person name="Mortensen U.H."/>
            <person name="Andersen M.R."/>
            <person name="Baker S.E."/>
        </authorList>
    </citation>
    <scope>NUCLEOTIDE SEQUENCE</scope>
    <source>
        <strain evidence="1">CBS 621.78</strain>
    </source>
</reference>
<protein>
    <submittedName>
        <fullName evidence="1">Indoleamine 2,3-dioxygenase family protein</fullName>
    </submittedName>
</protein>
<dbReference type="EMBL" id="KZ825310">
    <property type="protein sequence ID" value="RAH51557.1"/>
    <property type="molecule type" value="Genomic_DNA"/>
</dbReference>
<accession>A0ACD1GQQ2</accession>